<feature type="domain" description="Bacterial sugar transferase" evidence="10">
    <location>
        <begin position="268"/>
        <end position="459"/>
    </location>
</feature>
<dbReference type="AlphaFoldDB" id="A0A1K1LI04"/>
<keyword evidence="6 9" id="KW-0812">Transmembrane</keyword>
<dbReference type="GO" id="GO:0005886">
    <property type="term" value="C:plasma membrane"/>
    <property type="evidence" value="ECO:0007669"/>
    <property type="project" value="UniProtKB-SubCell"/>
</dbReference>
<dbReference type="KEGG" id="dpg:DESPIGER_2516"/>
<dbReference type="GO" id="GO:0047360">
    <property type="term" value="F:undecaprenyl-phosphate galactose phosphotransferase activity"/>
    <property type="evidence" value="ECO:0007669"/>
    <property type="project" value="UniProtKB-EC"/>
</dbReference>
<dbReference type="PANTHER" id="PTHR30576">
    <property type="entry name" value="COLANIC BIOSYNTHESIS UDP-GLUCOSE LIPID CARRIER TRANSFERASE"/>
    <property type="match status" value="1"/>
</dbReference>
<dbReference type="InterPro" id="IPR017475">
    <property type="entry name" value="EPS_sugar_tfrase"/>
</dbReference>
<keyword evidence="4" id="KW-1003">Cell membrane</keyword>
<keyword evidence="12" id="KW-1185">Reference proteome</keyword>
<dbReference type="PANTHER" id="PTHR30576:SF4">
    <property type="entry name" value="UNDECAPRENYL-PHOSPHATE GALACTOSE PHOSPHOTRANSFERASE"/>
    <property type="match status" value="1"/>
</dbReference>
<evidence type="ECO:0000256" key="3">
    <source>
        <dbReference type="ARBA" id="ARBA00006464"/>
    </source>
</evidence>
<protein>
    <submittedName>
        <fullName evidence="11">Undecaprenyl-phosphate galactosephosphotransferase</fullName>
        <ecNumber evidence="11">2.7.8.6</ecNumber>
    </submittedName>
</protein>
<feature type="transmembrane region" description="Helical" evidence="9">
    <location>
        <begin position="20"/>
        <end position="45"/>
    </location>
</feature>
<gene>
    <name evidence="11" type="ORF">DESPIGER_2516</name>
</gene>
<evidence type="ECO:0000256" key="4">
    <source>
        <dbReference type="ARBA" id="ARBA00022475"/>
    </source>
</evidence>
<evidence type="ECO:0000256" key="7">
    <source>
        <dbReference type="ARBA" id="ARBA00022989"/>
    </source>
</evidence>
<evidence type="ECO:0000256" key="1">
    <source>
        <dbReference type="ARBA" id="ARBA00004141"/>
    </source>
</evidence>
<evidence type="ECO:0000259" key="10">
    <source>
        <dbReference type="Pfam" id="PF02397"/>
    </source>
</evidence>
<evidence type="ECO:0000313" key="11">
    <source>
        <dbReference type="EMBL" id="SFV74333.1"/>
    </source>
</evidence>
<feature type="transmembrane region" description="Helical" evidence="9">
    <location>
        <begin position="270"/>
        <end position="294"/>
    </location>
</feature>
<proteinExistence type="inferred from homology"/>
<evidence type="ECO:0000256" key="6">
    <source>
        <dbReference type="ARBA" id="ARBA00022692"/>
    </source>
</evidence>
<feature type="transmembrane region" description="Helical" evidence="9">
    <location>
        <begin position="110"/>
        <end position="130"/>
    </location>
</feature>
<dbReference type="InterPro" id="IPR017472">
    <property type="entry name" value="Undecaprenyl-P_galact_Ptfrase"/>
</dbReference>
<dbReference type="EC" id="2.7.8.6" evidence="11"/>
<feature type="transmembrane region" description="Helical" evidence="9">
    <location>
        <begin position="87"/>
        <end position="104"/>
    </location>
</feature>
<dbReference type="NCBIfam" id="TIGR03022">
    <property type="entry name" value="WbaP_sugtrans"/>
    <property type="match status" value="1"/>
</dbReference>
<reference evidence="12" key="1">
    <citation type="submission" date="2016-10" db="EMBL/GenBank/DDBJ databases">
        <authorList>
            <person name="Wegmann U."/>
        </authorList>
    </citation>
    <scope>NUCLEOTIDE SEQUENCE [LARGE SCALE GENOMIC DNA]</scope>
</reference>
<comment type="similarity">
    <text evidence="3">Belongs to the bacterial sugar transferase family.</text>
</comment>
<evidence type="ECO:0000256" key="2">
    <source>
        <dbReference type="ARBA" id="ARBA00004236"/>
    </source>
</evidence>
<dbReference type="GO" id="GO:0000271">
    <property type="term" value="P:polysaccharide biosynthetic process"/>
    <property type="evidence" value="ECO:0007669"/>
    <property type="project" value="InterPro"/>
</dbReference>
<evidence type="ECO:0000256" key="9">
    <source>
        <dbReference type="SAM" id="Phobius"/>
    </source>
</evidence>
<dbReference type="NCBIfam" id="TIGR03025">
    <property type="entry name" value="EPS_sugtrans"/>
    <property type="match status" value="1"/>
</dbReference>
<keyword evidence="5 11" id="KW-0808">Transferase</keyword>
<evidence type="ECO:0000256" key="5">
    <source>
        <dbReference type="ARBA" id="ARBA00022679"/>
    </source>
</evidence>
<comment type="subcellular location">
    <subcellularLocation>
        <location evidence="2">Cell membrane</location>
    </subcellularLocation>
    <subcellularLocation>
        <location evidence="1">Membrane</location>
        <topology evidence="1">Multi-pass membrane protein</topology>
    </subcellularLocation>
</comment>
<evidence type="ECO:0000256" key="8">
    <source>
        <dbReference type="ARBA" id="ARBA00023136"/>
    </source>
</evidence>
<keyword evidence="8 9" id="KW-0472">Membrane</keyword>
<dbReference type="EMBL" id="LT630450">
    <property type="protein sequence ID" value="SFV74333.1"/>
    <property type="molecule type" value="Genomic_DNA"/>
</dbReference>
<dbReference type="InterPro" id="IPR003362">
    <property type="entry name" value="Bact_transf"/>
</dbReference>
<dbReference type="RefSeq" id="WP_072337266.1">
    <property type="nucleotide sequence ID" value="NZ_CBCTAE010000078.1"/>
</dbReference>
<dbReference type="Proteomes" id="UP000186323">
    <property type="component" value="Chromosome I"/>
</dbReference>
<accession>A0A1K1LI04</accession>
<keyword evidence="7 9" id="KW-1133">Transmembrane helix</keyword>
<feature type="transmembrane region" description="Helical" evidence="9">
    <location>
        <begin position="57"/>
        <end position="75"/>
    </location>
</feature>
<sequence length="465" mass="53315">MESSRLAQRMLQSLGVPPRVILLVCCDFFTLCACTFLVLCLRALWGGLDVTSYGWMLSMLLLAPVMGLALGLYGVISLPAYVESRKLCVLSTLTFGLILALLFAGKASVAYSRIVLVGAWLLSIFLLPVARRFCRHYFGRFRWWGTPLVILDRSNTGRELWHYLKRHPWLGLSPVDIFTLSPDIEEAGRQLRDAERRHSGAIALMLQPSDADAARYVHEATRYFIKILVVPAQSSGVRQHWFHACDLGTMTGFMLMQNLRRRWRQRLKRALDLVLCLPVVLICAVPGLLLGLLIRLDSAGPVLYRQRRLGKDGKSFDVFKFRTMRQDADEVLARYLEENPGLREEWEKDRKLKHDPRITRVGHFLRKSSLDELPQLLNVVRGEMSLVGPRPIVEDEIVKYGEVYADYCRVRPGITGLWQVSGRNNTTYEERVSLDRYYVTNWCIWMDLWILARTFPVVLTGYGAY</sequence>
<name>A0A1K1LI04_9BACT</name>
<evidence type="ECO:0000313" key="12">
    <source>
        <dbReference type="Proteomes" id="UP000186323"/>
    </source>
</evidence>
<organism evidence="11 12">
    <name type="scientific">Desulfovibrio piger</name>
    <dbReference type="NCBI Taxonomy" id="901"/>
    <lineage>
        <taxon>Bacteria</taxon>
        <taxon>Pseudomonadati</taxon>
        <taxon>Thermodesulfobacteriota</taxon>
        <taxon>Desulfovibrionia</taxon>
        <taxon>Desulfovibrionales</taxon>
        <taxon>Desulfovibrionaceae</taxon>
        <taxon>Desulfovibrio</taxon>
    </lineage>
</organism>
<dbReference type="Pfam" id="PF02397">
    <property type="entry name" value="Bac_transf"/>
    <property type="match status" value="1"/>
</dbReference>